<sequence>MAKQAFEEAIAELDTLGEDSYKDSTLFMQLLRDNLTLLHTSDAQVKPTLPPPPTHTQNTVSSGSKPLSWWYGVVGHLETCTVTVIAMRVLIASSLEASNKIKYTQMIASRDILGQLVRILLWDVFFKTKEINM</sequence>
<proteinExistence type="predicted"/>
<organism evidence="1 2">
    <name type="scientific">Smallanthus sonchifolius</name>
    <dbReference type="NCBI Taxonomy" id="185202"/>
    <lineage>
        <taxon>Eukaryota</taxon>
        <taxon>Viridiplantae</taxon>
        <taxon>Streptophyta</taxon>
        <taxon>Embryophyta</taxon>
        <taxon>Tracheophyta</taxon>
        <taxon>Spermatophyta</taxon>
        <taxon>Magnoliopsida</taxon>
        <taxon>eudicotyledons</taxon>
        <taxon>Gunneridae</taxon>
        <taxon>Pentapetalae</taxon>
        <taxon>asterids</taxon>
        <taxon>campanulids</taxon>
        <taxon>Asterales</taxon>
        <taxon>Asteraceae</taxon>
        <taxon>Asteroideae</taxon>
        <taxon>Heliantheae alliance</taxon>
        <taxon>Millerieae</taxon>
        <taxon>Smallanthus</taxon>
    </lineage>
</organism>
<dbReference type="Proteomes" id="UP001056120">
    <property type="component" value="Linkage Group LG15"/>
</dbReference>
<comment type="caution">
    <text evidence="1">The sequence shown here is derived from an EMBL/GenBank/DDBJ whole genome shotgun (WGS) entry which is preliminary data.</text>
</comment>
<protein>
    <submittedName>
        <fullName evidence="1">Uncharacterized protein</fullName>
    </submittedName>
</protein>
<reference evidence="1 2" key="2">
    <citation type="journal article" date="2022" name="Mol. Ecol. Resour.">
        <title>The genomes of chicory, endive, great burdock and yacon provide insights into Asteraceae paleo-polyploidization history and plant inulin production.</title>
        <authorList>
            <person name="Fan W."/>
            <person name="Wang S."/>
            <person name="Wang H."/>
            <person name="Wang A."/>
            <person name="Jiang F."/>
            <person name="Liu H."/>
            <person name="Zhao H."/>
            <person name="Xu D."/>
            <person name="Zhang Y."/>
        </authorList>
    </citation>
    <scope>NUCLEOTIDE SEQUENCE [LARGE SCALE GENOMIC DNA]</scope>
    <source>
        <strain evidence="2">cv. Yunnan</strain>
        <tissue evidence="1">Leaves</tissue>
    </source>
</reference>
<evidence type="ECO:0000313" key="1">
    <source>
        <dbReference type="EMBL" id="KAI3776443.1"/>
    </source>
</evidence>
<gene>
    <name evidence="1" type="ORF">L1987_46228</name>
</gene>
<dbReference type="EMBL" id="CM042032">
    <property type="protein sequence ID" value="KAI3776443.1"/>
    <property type="molecule type" value="Genomic_DNA"/>
</dbReference>
<keyword evidence="2" id="KW-1185">Reference proteome</keyword>
<evidence type="ECO:0000313" key="2">
    <source>
        <dbReference type="Proteomes" id="UP001056120"/>
    </source>
</evidence>
<reference evidence="2" key="1">
    <citation type="journal article" date="2022" name="Mol. Ecol. Resour.">
        <title>The genomes of chicory, endive, great burdock and yacon provide insights into Asteraceae palaeo-polyploidization history and plant inulin production.</title>
        <authorList>
            <person name="Fan W."/>
            <person name="Wang S."/>
            <person name="Wang H."/>
            <person name="Wang A."/>
            <person name="Jiang F."/>
            <person name="Liu H."/>
            <person name="Zhao H."/>
            <person name="Xu D."/>
            <person name="Zhang Y."/>
        </authorList>
    </citation>
    <scope>NUCLEOTIDE SEQUENCE [LARGE SCALE GENOMIC DNA]</scope>
    <source>
        <strain evidence="2">cv. Yunnan</strain>
    </source>
</reference>
<name>A0ACB9FZT0_9ASTR</name>
<accession>A0ACB9FZT0</accession>